<keyword evidence="1" id="KW-0597">Phosphoprotein</keyword>
<dbReference type="PANTHER" id="PTHR16830:SF1">
    <property type="entry name" value="FYN-BINDING PROTEIN 2"/>
    <property type="match status" value="1"/>
</dbReference>
<dbReference type="GO" id="GO:0007229">
    <property type="term" value="P:integrin-mediated signaling pathway"/>
    <property type="evidence" value="ECO:0007669"/>
    <property type="project" value="InterPro"/>
</dbReference>
<feature type="non-terminal residue" evidence="3">
    <location>
        <position position="124"/>
    </location>
</feature>
<name>A0A7L1QGK5_9PASS</name>
<dbReference type="PANTHER" id="PTHR16830">
    <property type="entry name" value="SH2 CONTAINING ADAPTOR PRAM-1 RELATED"/>
    <property type="match status" value="1"/>
</dbReference>
<dbReference type="GO" id="GO:0005886">
    <property type="term" value="C:plasma membrane"/>
    <property type="evidence" value="ECO:0007669"/>
    <property type="project" value="InterPro"/>
</dbReference>
<dbReference type="Gene3D" id="2.30.30.40">
    <property type="entry name" value="SH3 Domains"/>
    <property type="match status" value="1"/>
</dbReference>
<comment type="caution">
    <text evidence="3">The sequence shown here is derived from an EMBL/GenBank/DDBJ whole genome shotgun (WGS) entry which is preliminary data.</text>
</comment>
<feature type="non-terminal residue" evidence="3">
    <location>
        <position position="1"/>
    </location>
</feature>
<dbReference type="InterPro" id="IPR043443">
    <property type="entry name" value="FYB1/2-like"/>
</dbReference>
<accession>A0A7L1QGK5</accession>
<organism evidence="3 4">
    <name type="scientific">Cisticola juncidis</name>
    <dbReference type="NCBI Taxonomy" id="52622"/>
    <lineage>
        <taxon>Eukaryota</taxon>
        <taxon>Metazoa</taxon>
        <taxon>Chordata</taxon>
        <taxon>Craniata</taxon>
        <taxon>Vertebrata</taxon>
        <taxon>Euteleostomi</taxon>
        <taxon>Archelosauria</taxon>
        <taxon>Archosauria</taxon>
        <taxon>Dinosauria</taxon>
        <taxon>Saurischia</taxon>
        <taxon>Theropoda</taxon>
        <taxon>Coelurosauria</taxon>
        <taxon>Aves</taxon>
        <taxon>Neognathae</taxon>
        <taxon>Neoaves</taxon>
        <taxon>Telluraves</taxon>
        <taxon>Australaves</taxon>
        <taxon>Passeriformes</taxon>
        <taxon>Sylvioidea</taxon>
        <taxon>Cisticolidae</taxon>
        <taxon>Cisticola</taxon>
    </lineage>
</organism>
<dbReference type="GO" id="GO:0072659">
    <property type="term" value="P:protein localization to plasma membrane"/>
    <property type="evidence" value="ECO:0007669"/>
    <property type="project" value="TreeGrafter"/>
</dbReference>
<dbReference type="InterPro" id="IPR036028">
    <property type="entry name" value="SH3-like_dom_sf"/>
</dbReference>
<dbReference type="AlphaFoldDB" id="A0A7L1QGK5"/>
<gene>
    <name evidence="3" type="primary">Fyb2</name>
    <name evidence="3" type="ORF">CISJUN_R00118</name>
</gene>
<dbReference type="Proteomes" id="UP000546986">
    <property type="component" value="Unassembled WGS sequence"/>
</dbReference>
<dbReference type="EMBL" id="VXBR01003799">
    <property type="protein sequence ID" value="NXO23762.1"/>
    <property type="molecule type" value="Genomic_DNA"/>
</dbReference>
<dbReference type="SUPFAM" id="SSF50044">
    <property type="entry name" value="SH3-domain"/>
    <property type="match status" value="1"/>
</dbReference>
<dbReference type="Pfam" id="PF14603">
    <property type="entry name" value="hSH3"/>
    <property type="match status" value="1"/>
</dbReference>
<sequence>RGKEERHRVRMPRLRAVKEYKDKRKSMDGVERNIFKFKKGNEEKRKEMDKEEKLFRETFMYHREIRVLATATAQRSVPSQRRADLPLTAGERLEVIEAAQGHAVICRNARGRYGYVLVEDLNFR</sequence>
<evidence type="ECO:0000313" key="4">
    <source>
        <dbReference type="Proteomes" id="UP000546986"/>
    </source>
</evidence>
<reference evidence="3 4" key="1">
    <citation type="submission" date="2019-09" db="EMBL/GenBank/DDBJ databases">
        <title>Bird 10,000 Genomes (B10K) Project - Family phase.</title>
        <authorList>
            <person name="Zhang G."/>
        </authorList>
    </citation>
    <scope>NUCLEOTIDE SEQUENCE [LARGE SCALE GENOMIC DNA]</scope>
    <source>
        <strain evidence="3">B10K-DU-002-30</strain>
        <tissue evidence="3">Muscle</tissue>
    </source>
</reference>
<evidence type="ECO:0000256" key="1">
    <source>
        <dbReference type="ARBA" id="ARBA00022553"/>
    </source>
</evidence>
<evidence type="ECO:0000259" key="2">
    <source>
        <dbReference type="Pfam" id="PF14603"/>
    </source>
</evidence>
<keyword evidence="4" id="KW-1185">Reference proteome</keyword>
<feature type="domain" description="Helically-extended SH3" evidence="2">
    <location>
        <begin position="55"/>
        <end position="118"/>
    </location>
</feature>
<dbReference type="GO" id="GO:0050852">
    <property type="term" value="P:T cell receptor signaling pathway"/>
    <property type="evidence" value="ECO:0007669"/>
    <property type="project" value="TreeGrafter"/>
</dbReference>
<dbReference type="InterPro" id="IPR029294">
    <property type="entry name" value="hSH3"/>
</dbReference>
<evidence type="ECO:0000313" key="3">
    <source>
        <dbReference type="EMBL" id="NXO23762.1"/>
    </source>
</evidence>
<proteinExistence type="predicted"/>
<protein>
    <submittedName>
        <fullName evidence="3">FYB2 protein</fullName>
    </submittedName>
</protein>